<reference evidence="4" key="1">
    <citation type="submission" date="2020-02" db="EMBL/GenBank/DDBJ databases">
        <authorList>
            <person name="Meier V. D."/>
        </authorList>
    </citation>
    <scope>NUCLEOTIDE SEQUENCE</scope>
    <source>
        <strain evidence="4">AVDCRST_MAG46</strain>
    </source>
</reference>
<dbReference type="PANTHER" id="PTHR42862:SF1">
    <property type="entry name" value="DELTA-1-PYRROLINE-5-CARBOXYLATE DEHYDROGENASE 2, ISOFORM A-RELATED"/>
    <property type="match status" value="1"/>
</dbReference>
<dbReference type="Pfam" id="PF00171">
    <property type="entry name" value="Aldedh"/>
    <property type="match status" value="1"/>
</dbReference>
<dbReference type="EC" id="1.2.1.3" evidence="4"/>
<organism evidence="4">
    <name type="scientific">uncultured Nocardioidaceae bacterium</name>
    <dbReference type="NCBI Taxonomy" id="253824"/>
    <lineage>
        <taxon>Bacteria</taxon>
        <taxon>Bacillati</taxon>
        <taxon>Actinomycetota</taxon>
        <taxon>Actinomycetes</taxon>
        <taxon>Propionibacteriales</taxon>
        <taxon>Nocardioidaceae</taxon>
        <taxon>environmental samples</taxon>
    </lineage>
</organism>
<dbReference type="InterPro" id="IPR050485">
    <property type="entry name" value="Proline_metab_enzyme"/>
</dbReference>
<dbReference type="Gene3D" id="3.40.605.10">
    <property type="entry name" value="Aldehyde Dehydrogenase, Chain A, domain 1"/>
    <property type="match status" value="1"/>
</dbReference>
<proteinExistence type="predicted"/>
<dbReference type="SUPFAM" id="SSF53720">
    <property type="entry name" value="ALDH-like"/>
    <property type="match status" value="1"/>
</dbReference>
<dbReference type="GO" id="GO:0004029">
    <property type="term" value="F:aldehyde dehydrogenase (NAD+) activity"/>
    <property type="evidence" value="ECO:0007669"/>
    <property type="project" value="UniProtKB-EC"/>
</dbReference>
<dbReference type="InterPro" id="IPR015590">
    <property type="entry name" value="Aldehyde_DH_dom"/>
</dbReference>
<dbReference type="AlphaFoldDB" id="A0A6J4MMW8"/>
<feature type="domain" description="Aldehyde dehydrogenase" evidence="3">
    <location>
        <begin position="92"/>
        <end position="503"/>
    </location>
</feature>
<dbReference type="GO" id="GO:0009898">
    <property type="term" value="C:cytoplasmic side of plasma membrane"/>
    <property type="evidence" value="ECO:0007669"/>
    <property type="project" value="TreeGrafter"/>
</dbReference>
<dbReference type="GO" id="GO:0003842">
    <property type="term" value="F:L-glutamate gamma-semialdehyde dehydrogenase activity"/>
    <property type="evidence" value="ECO:0007669"/>
    <property type="project" value="TreeGrafter"/>
</dbReference>
<dbReference type="PANTHER" id="PTHR42862">
    <property type="entry name" value="DELTA-1-PYRROLINE-5-CARBOXYLATE DEHYDROGENASE 1, ISOFORM A-RELATED"/>
    <property type="match status" value="1"/>
</dbReference>
<keyword evidence="2" id="KW-0520">NAD</keyword>
<name>A0A6J4MMW8_9ACTN</name>
<evidence type="ECO:0000256" key="2">
    <source>
        <dbReference type="ARBA" id="ARBA00023027"/>
    </source>
</evidence>
<protein>
    <submittedName>
        <fullName evidence="4">Phenylacetic acid degradation protein PaaN2, ring-opening aldehyde dehydrogenase</fullName>
        <ecNumber evidence="4">1.2.1.3</ecNumber>
    </submittedName>
</protein>
<dbReference type="InterPro" id="IPR011975">
    <property type="entry name" value="PaaN_2"/>
</dbReference>
<dbReference type="InterPro" id="IPR016163">
    <property type="entry name" value="Ald_DH_C"/>
</dbReference>
<dbReference type="NCBIfam" id="TIGR02288">
    <property type="entry name" value="PaaN_2"/>
    <property type="match status" value="1"/>
</dbReference>
<dbReference type="EMBL" id="CADCUD010000246">
    <property type="protein sequence ID" value="CAA9363812.1"/>
    <property type="molecule type" value="Genomic_DNA"/>
</dbReference>
<keyword evidence="1 4" id="KW-0560">Oxidoreductase</keyword>
<evidence type="ECO:0000259" key="3">
    <source>
        <dbReference type="Pfam" id="PF00171"/>
    </source>
</evidence>
<evidence type="ECO:0000256" key="1">
    <source>
        <dbReference type="ARBA" id="ARBA00023002"/>
    </source>
</evidence>
<evidence type="ECO:0000313" key="4">
    <source>
        <dbReference type="EMBL" id="CAA9363812.1"/>
    </source>
</evidence>
<dbReference type="Gene3D" id="3.40.309.10">
    <property type="entry name" value="Aldehyde Dehydrogenase, Chain A, domain 2"/>
    <property type="match status" value="1"/>
</dbReference>
<accession>A0A6J4MMW8</accession>
<gene>
    <name evidence="4" type="ORF">AVDCRST_MAG46-3539</name>
</gene>
<dbReference type="GO" id="GO:0010133">
    <property type="term" value="P:L-proline catabolic process to L-glutamate"/>
    <property type="evidence" value="ECO:0007669"/>
    <property type="project" value="TreeGrafter"/>
</dbReference>
<dbReference type="InterPro" id="IPR016162">
    <property type="entry name" value="Ald_DH_N"/>
</dbReference>
<dbReference type="InterPro" id="IPR016161">
    <property type="entry name" value="Ald_DH/histidinol_DH"/>
</dbReference>
<sequence length="564" mass="60076">MPNAALSALVDTHADLLARAQEAARTREYWSAFPESPSPRVYGEHAAAEGESAFQALLGSTLDLGQPDDGTTVGQELSPYGFELGVRYPHASSDALIDAARAALPAWQAATPRERAAVGAEILTRINARSFEMAHAVMHTSGQAFVMAFQAGGPHAQDRGLEAVAYALAEQERHAPSVLWEKPQGKRPPLRMVKTFTPVSRGVALVIGCNTFPTWNSYPGLFASLVTGNSVIVKPHPRGVLPLALSVSIAREVLAETGFDPNVVTLAVEAQDERIAADLATDPRVAIVDFTGSTDFGEWLEDNARQALVYTEKAGVNSVILESTDDYRGAMANLAFTLSLYTGQMCTTTQNIYVPRGGVRTEDGMRTPAQVAEDLGAALDRLLGDDEKAAGILGAIVNDDVAARLDKASGGPVAVASRQVKVEAWPDARIRTPLVLHATAEDRSSYSGECFGPISYLVETESRDQAVEIFEEITRDIGALSAGVYSTDEAFLEQVRAVSLRAGVALSENLTGGVFVNQTAAFSDFHATGANPSANAAYTDGHFVAGRFRIITVRRHAPAEKPAS</sequence>